<evidence type="ECO:0000256" key="1">
    <source>
        <dbReference type="SAM" id="MobiDB-lite"/>
    </source>
</evidence>
<keyword evidence="2" id="KW-0812">Transmembrane</keyword>
<sequence>MFSLVLLFVTSCLAMPSNSLVKSKQKLARNCPSAPIVWKRVQVGRDRFHSRIGTRATSWAIGAVFIYVFLAAQGKSVMHRQQGRRPETQPSRRRSDRGMCMDV</sequence>
<dbReference type="Proteomes" id="UP000800093">
    <property type="component" value="Unassembled WGS sequence"/>
</dbReference>
<feature type="region of interest" description="Disordered" evidence="1">
    <location>
        <begin position="77"/>
        <end position="103"/>
    </location>
</feature>
<evidence type="ECO:0000256" key="2">
    <source>
        <dbReference type="SAM" id="Phobius"/>
    </source>
</evidence>
<feature type="chain" id="PRO_5040161344" evidence="3">
    <location>
        <begin position="20"/>
        <end position="103"/>
    </location>
</feature>
<name>A0A9P4K8Z7_9PLEO</name>
<keyword evidence="5" id="KW-1185">Reference proteome</keyword>
<protein>
    <submittedName>
        <fullName evidence="4">Uncharacterized protein</fullName>
    </submittedName>
</protein>
<evidence type="ECO:0000313" key="5">
    <source>
        <dbReference type="Proteomes" id="UP000800093"/>
    </source>
</evidence>
<feature type="signal peptide" evidence="3">
    <location>
        <begin position="1"/>
        <end position="19"/>
    </location>
</feature>
<dbReference type="EMBL" id="ML986628">
    <property type="protein sequence ID" value="KAF2263283.1"/>
    <property type="molecule type" value="Genomic_DNA"/>
</dbReference>
<evidence type="ECO:0000256" key="3">
    <source>
        <dbReference type="SAM" id="SignalP"/>
    </source>
</evidence>
<organism evidence="4 5">
    <name type="scientific">Lojkania enalia</name>
    <dbReference type="NCBI Taxonomy" id="147567"/>
    <lineage>
        <taxon>Eukaryota</taxon>
        <taxon>Fungi</taxon>
        <taxon>Dikarya</taxon>
        <taxon>Ascomycota</taxon>
        <taxon>Pezizomycotina</taxon>
        <taxon>Dothideomycetes</taxon>
        <taxon>Pleosporomycetidae</taxon>
        <taxon>Pleosporales</taxon>
        <taxon>Pleosporales incertae sedis</taxon>
        <taxon>Lojkania</taxon>
    </lineage>
</organism>
<feature type="transmembrane region" description="Helical" evidence="2">
    <location>
        <begin position="56"/>
        <end position="74"/>
    </location>
</feature>
<comment type="caution">
    <text evidence="4">The sequence shown here is derived from an EMBL/GenBank/DDBJ whole genome shotgun (WGS) entry which is preliminary data.</text>
</comment>
<gene>
    <name evidence="4" type="ORF">CC78DRAFT_286040</name>
</gene>
<proteinExistence type="predicted"/>
<reference evidence="5" key="1">
    <citation type="journal article" date="2020" name="Stud. Mycol.">
        <title>101 Dothideomycetes genomes: A test case for predicting lifestyles and emergence of pathogens.</title>
        <authorList>
            <person name="Haridas S."/>
            <person name="Albert R."/>
            <person name="Binder M."/>
            <person name="Bloem J."/>
            <person name="LaButti K."/>
            <person name="Salamov A."/>
            <person name="Andreopoulos B."/>
            <person name="Baker S."/>
            <person name="Barry K."/>
            <person name="Bills G."/>
            <person name="Bluhm B."/>
            <person name="Cannon C."/>
            <person name="Castanera R."/>
            <person name="Culley D."/>
            <person name="Daum C."/>
            <person name="Ezra D."/>
            <person name="Gonzalez J."/>
            <person name="Henrissat B."/>
            <person name="Kuo A."/>
            <person name="Liang C."/>
            <person name="Lipzen A."/>
            <person name="Lutzoni F."/>
            <person name="Magnuson J."/>
            <person name="Mondo S."/>
            <person name="Nolan M."/>
            <person name="Ohm R."/>
            <person name="Pangilinan J."/>
            <person name="Park H.-J."/>
            <person name="Ramirez L."/>
            <person name="Alfaro M."/>
            <person name="Sun H."/>
            <person name="Tritt A."/>
            <person name="Yoshinaga Y."/>
            <person name="Zwiers L.-H."/>
            <person name="Turgeon B."/>
            <person name="Goodwin S."/>
            <person name="Spatafora J."/>
            <person name="Crous P."/>
            <person name="Grigoriev I."/>
        </authorList>
    </citation>
    <scope>NUCLEOTIDE SEQUENCE [LARGE SCALE GENOMIC DNA]</scope>
    <source>
        <strain evidence="5">CBS 304.66</strain>
    </source>
</reference>
<dbReference type="AlphaFoldDB" id="A0A9P4K8Z7"/>
<keyword evidence="2" id="KW-1133">Transmembrane helix</keyword>
<accession>A0A9P4K8Z7</accession>
<evidence type="ECO:0000313" key="4">
    <source>
        <dbReference type="EMBL" id="KAF2263283.1"/>
    </source>
</evidence>
<keyword evidence="2" id="KW-0472">Membrane</keyword>
<keyword evidence="3" id="KW-0732">Signal</keyword>